<dbReference type="SUPFAM" id="SSF54211">
    <property type="entry name" value="Ribosomal protein S5 domain 2-like"/>
    <property type="match status" value="1"/>
</dbReference>
<name>A0ABV7UTQ8_9GAMM</name>
<evidence type="ECO:0000313" key="6">
    <source>
        <dbReference type="Proteomes" id="UP001595724"/>
    </source>
</evidence>
<dbReference type="InterPro" id="IPR000523">
    <property type="entry name" value="Mg_chelatse_chII-like_cat_dom"/>
</dbReference>
<feature type="domain" description="MCM C-terminal AAA(+) ATPase" evidence="4">
    <location>
        <begin position="287"/>
        <end position="382"/>
    </location>
</feature>
<dbReference type="InterPro" id="IPR014721">
    <property type="entry name" value="Ribsml_uS5_D2-typ_fold_subgr"/>
</dbReference>
<dbReference type="PANTHER" id="PTHR32039">
    <property type="entry name" value="MAGNESIUM-CHELATASE SUBUNIT CHLI"/>
    <property type="match status" value="1"/>
</dbReference>
<dbReference type="PANTHER" id="PTHR32039:SF7">
    <property type="entry name" value="COMPETENCE PROTEIN COMM"/>
    <property type="match status" value="1"/>
</dbReference>
<evidence type="ECO:0000256" key="1">
    <source>
        <dbReference type="ARBA" id="ARBA00006354"/>
    </source>
</evidence>
<dbReference type="InterPro" id="IPR001208">
    <property type="entry name" value="MCM_dom"/>
</dbReference>
<dbReference type="InterPro" id="IPR020568">
    <property type="entry name" value="Ribosomal_Su5_D2-typ_SF"/>
</dbReference>
<comment type="caution">
    <text evidence="5">The sequence shown here is derived from an EMBL/GenBank/DDBJ whole genome shotgun (WGS) entry which is preliminary data.</text>
</comment>
<dbReference type="SUPFAM" id="SSF52540">
    <property type="entry name" value="P-loop containing nucleoside triphosphate hydrolases"/>
    <property type="match status" value="1"/>
</dbReference>
<dbReference type="SMART" id="SM00382">
    <property type="entry name" value="AAA"/>
    <property type="match status" value="1"/>
</dbReference>
<organism evidence="5 6">
    <name type="scientific">Luteimonas notoginsengisoli</name>
    <dbReference type="NCBI Taxonomy" id="1578200"/>
    <lineage>
        <taxon>Bacteria</taxon>
        <taxon>Pseudomonadati</taxon>
        <taxon>Pseudomonadota</taxon>
        <taxon>Gammaproteobacteria</taxon>
        <taxon>Lysobacterales</taxon>
        <taxon>Lysobacteraceae</taxon>
        <taxon>Luteimonas</taxon>
    </lineage>
</organism>
<dbReference type="EMBL" id="JBHRYF010000008">
    <property type="protein sequence ID" value="MFC3660366.1"/>
    <property type="molecule type" value="Genomic_DNA"/>
</dbReference>
<keyword evidence="6" id="KW-1185">Reference proteome</keyword>
<dbReference type="InterPro" id="IPR045006">
    <property type="entry name" value="CHLI-like"/>
</dbReference>
<dbReference type="PROSITE" id="PS50051">
    <property type="entry name" value="MCM_2"/>
    <property type="match status" value="1"/>
</dbReference>
<keyword evidence="2" id="KW-0547">Nucleotide-binding</keyword>
<dbReference type="InterPro" id="IPR027417">
    <property type="entry name" value="P-loop_NTPase"/>
</dbReference>
<proteinExistence type="inferred from homology"/>
<evidence type="ECO:0000256" key="2">
    <source>
        <dbReference type="ARBA" id="ARBA00022741"/>
    </source>
</evidence>
<dbReference type="Pfam" id="PF13541">
    <property type="entry name" value="ChlI"/>
    <property type="match status" value="1"/>
</dbReference>
<dbReference type="Proteomes" id="UP001595724">
    <property type="component" value="Unassembled WGS sequence"/>
</dbReference>
<keyword evidence="3" id="KW-0067">ATP-binding</keyword>
<dbReference type="NCBIfam" id="TIGR00368">
    <property type="entry name" value="YifB family Mg chelatase-like AAA ATPase"/>
    <property type="match status" value="1"/>
</dbReference>
<sequence>MSLALVHGRARAGVHAPEVRIEVYLAGGLPRMNIVGLPEAAVRESRDRVRAAIRCAQFEFPQRAITINLAPADLPKDGGRFDLPIALGILAASGQVPLQALAEWEFLGELGLTGELRAVDGVLPAALAAARAGRRLVVPVANGAEAALAQGLEVRTARTLLEVCAMLAGTRELPLAVAPPALCSDGPDMRDVRGQLHARRALEIAAAGEHHLLLVGPPGCGKTLLASRLSGLLPEAAEAEALETAAIASVSGRGLDPARWRERPYRSPHHTASAVALVGGGAEPRPGEISLAHHGVLFLDELPEWDRRALEVLREPLESGVVTISRAARQSEFPARFQLVAAMNPCPCGWAGDVSGRCRCNPDAIRRYRGRISGPLLDRIDLHVDVPRLPPAELRPDAEDGECSAAIRARVEVARRKQLQRAGKANARLGQAATMAACRLSDRDQQLLERAIEALQLSARAMHRILRVARTIADLADSDHIATAHLTEALGYRGLDRGLAAHAA</sequence>
<evidence type="ECO:0000313" key="5">
    <source>
        <dbReference type="EMBL" id="MFC3660366.1"/>
    </source>
</evidence>
<dbReference type="Pfam" id="PF13335">
    <property type="entry name" value="Mg_chelatase_C"/>
    <property type="match status" value="1"/>
</dbReference>
<dbReference type="NCBIfam" id="NF007365">
    <property type="entry name" value="PRK09862.1"/>
    <property type="match status" value="1"/>
</dbReference>
<reference evidence="6" key="1">
    <citation type="journal article" date="2019" name="Int. J. Syst. Evol. Microbiol.">
        <title>The Global Catalogue of Microorganisms (GCM) 10K type strain sequencing project: providing services to taxonomists for standard genome sequencing and annotation.</title>
        <authorList>
            <consortium name="The Broad Institute Genomics Platform"/>
            <consortium name="The Broad Institute Genome Sequencing Center for Infectious Disease"/>
            <person name="Wu L."/>
            <person name="Ma J."/>
        </authorList>
    </citation>
    <scope>NUCLEOTIDE SEQUENCE [LARGE SCALE GENOMIC DNA]</scope>
    <source>
        <strain evidence="6">KCTC 42211</strain>
    </source>
</reference>
<dbReference type="RefSeq" id="WP_386709678.1">
    <property type="nucleotide sequence ID" value="NZ_JBHRYF010000008.1"/>
</dbReference>
<dbReference type="Pfam" id="PF01078">
    <property type="entry name" value="Mg_chelatase"/>
    <property type="match status" value="1"/>
</dbReference>
<dbReference type="PRINTS" id="PR01657">
    <property type="entry name" value="MCMFAMILY"/>
</dbReference>
<accession>A0ABV7UTQ8</accession>
<dbReference type="InterPro" id="IPR025158">
    <property type="entry name" value="Mg_chelat-rel_C"/>
</dbReference>
<protein>
    <submittedName>
        <fullName evidence="5">YifB family Mg chelatase-like AAA ATPase</fullName>
    </submittedName>
</protein>
<dbReference type="InterPro" id="IPR004482">
    <property type="entry name" value="Mg_chelat-rel"/>
</dbReference>
<comment type="similarity">
    <text evidence="1">Belongs to the Mg-chelatase subunits D/I family. ComM subfamily.</text>
</comment>
<gene>
    <name evidence="5" type="ORF">ACFOM9_09845</name>
</gene>
<dbReference type="Gene3D" id="3.30.230.10">
    <property type="match status" value="1"/>
</dbReference>
<dbReference type="Gene3D" id="3.40.50.300">
    <property type="entry name" value="P-loop containing nucleotide triphosphate hydrolases"/>
    <property type="match status" value="1"/>
</dbReference>
<evidence type="ECO:0000256" key="3">
    <source>
        <dbReference type="ARBA" id="ARBA00022840"/>
    </source>
</evidence>
<evidence type="ECO:0000259" key="4">
    <source>
        <dbReference type="PROSITE" id="PS50051"/>
    </source>
</evidence>
<dbReference type="InterPro" id="IPR003593">
    <property type="entry name" value="AAA+_ATPase"/>
</dbReference>